<evidence type="ECO:0000313" key="5">
    <source>
        <dbReference type="EMBL" id="CAK9315925.1"/>
    </source>
</evidence>
<dbReference type="PANTHER" id="PTHR47714:SF1">
    <property type="entry name" value="RNA-BINDING CRS1 _ YHBY (CRM) DOMAIN PROTEIN"/>
    <property type="match status" value="1"/>
</dbReference>
<keyword evidence="6" id="KW-1185">Reference proteome</keyword>
<reference evidence="5 6" key="1">
    <citation type="submission" date="2024-03" db="EMBL/GenBank/DDBJ databases">
        <authorList>
            <person name="Gkanogiannis A."/>
            <person name="Becerra Lopez-Lavalle L."/>
        </authorList>
    </citation>
    <scope>NUCLEOTIDE SEQUENCE [LARGE SCALE GENOMIC DNA]</scope>
</reference>
<dbReference type="SMART" id="SM01103">
    <property type="entry name" value="CRS1_YhbY"/>
    <property type="match status" value="1"/>
</dbReference>
<gene>
    <name evidence="5" type="ORF">CITCOLO1_LOCUS7769</name>
</gene>
<feature type="domain" description="CRM" evidence="4">
    <location>
        <begin position="144"/>
        <end position="243"/>
    </location>
</feature>
<accession>A0ABP0Y893</accession>
<dbReference type="Gene3D" id="3.30.110.60">
    <property type="entry name" value="YhbY-like"/>
    <property type="match status" value="1"/>
</dbReference>
<evidence type="ECO:0000313" key="6">
    <source>
        <dbReference type="Proteomes" id="UP001642487"/>
    </source>
</evidence>
<keyword evidence="1 2" id="KW-0694">RNA-binding</keyword>
<feature type="compositionally biased region" description="Basic residues" evidence="3">
    <location>
        <begin position="274"/>
        <end position="283"/>
    </location>
</feature>
<dbReference type="PROSITE" id="PS51295">
    <property type="entry name" value="CRM"/>
    <property type="match status" value="1"/>
</dbReference>
<protein>
    <recommendedName>
        <fullName evidence="4">CRM domain-containing protein</fullName>
    </recommendedName>
</protein>
<proteinExistence type="predicted"/>
<dbReference type="SUPFAM" id="SSF75471">
    <property type="entry name" value="YhbY-like"/>
    <property type="match status" value="1"/>
</dbReference>
<evidence type="ECO:0000256" key="2">
    <source>
        <dbReference type="PROSITE-ProRule" id="PRU00626"/>
    </source>
</evidence>
<dbReference type="EMBL" id="OZ021736">
    <property type="protein sequence ID" value="CAK9315925.1"/>
    <property type="molecule type" value="Genomic_DNA"/>
</dbReference>
<dbReference type="Pfam" id="PF01985">
    <property type="entry name" value="CRS1_YhbY"/>
    <property type="match status" value="1"/>
</dbReference>
<dbReference type="Proteomes" id="UP001642487">
    <property type="component" value="Chromosome 2"/>
</dbReference>
<feature type="region of interest" description="Disordered" evidence="3">
    <location>
        <begin position="261"/>
        <end position="283"/>
    </location>
</feature>
<dbReference type="PANTHER" id="PTHR47714">
    <property type="entry name" value="CRS1/YHBY DOMAIN CONTAINING PROTEIN, EXPRESSED"/>
    <property type="match status" value="1"/>
</dbReference>
<evidence type="ECO:0000256" key="3">
    <source>
        <dbReference type="SAM" id="MobiDB-lite"/>
    </source>
</evidence>
<name>A0ABP0Y893_9ROSI</name>
<evidence type="ECO:0000256" key="1">
    <source>
        <dbReference type="ARBA" id="ARBA00022884"/>
    </source>
</evidence>
<dbReference type="InterPro" id="IPR035920">
    <property type="entry name" value="YhbY-like_sf"/>
</dbReference>
<feature type="region of interest" description="Disordered" evidence="3">
    <location>
        <begin position="88"/>
        <end position="109"/>
    </location>
</feature>
<dbReference type="InterPro" id="IPR001890">
    <property type="entry name" value="RNA-binding_CRM"/>
</dbReference>
<evidence type="ECO:0000259" key="4">
    <source>
        <dbReference type="PROSITE" id="PS51295"/>
    </source>
</evidence>
<sequence length="283" mass="31264">MGASIISSHSLLLRSVPSSFSTFFSKPPASATAAAAISTVCFHQFKPNSSNFLTRESPHHSRSFTRSASLSFTRSFSFTISVPSEVRFDEDDDGIEDEDESDYEDEGEIEDFERDEAVGSGTETGVASELSSSMASRNEVKDIPGLTIKEKKELASYAHSLGKKLKSQLVGKSGVTPGLATSFIETLEANELLKIKILGNCPEELEDAVRKLEESTGSVVVNQIGRTVIIYRPSITKMKAEEEKRRARKIYVRKEPDRVKSILQNKIQTPRSSNRGRRGSSRY</sequence>
<organism evidence="5 6">
    <name type="scientific">Citrullus colocynthis</name>
    <name type="common">colocynth</name>
    <dbReference type="NCBI Taxonomy" id="252529"/>
    <lineage>
        <taxon>Eukaryota</taxon>
        <taxon>Viridiplantae</taxon>
        <taxon>Streptophyta</taxon>
        <taxon>Embryophyta</taxon>
        <taxon>Tracheophyta</taxon>
        <taxon>Spermatophyta</taxon>
        <taxon>Magnoliopsida</taxon>
        <taxon>eudicotyledons</taxon>
        <taxon>Gunneridae</taxon>
        <taxon>Pentapetalae</taxon>
        <taxon>rosids</taxon>
        <taxon>fabids</taxon>
        <taxon>Cucurbitales</taxon>
        <taxon>Cucurbitaceae</taxon>
        <taxon>Benincaseae</taxon>
        <taxon>Citrullus</taxon>
    </lineage>
</organism>